<sequence length="205" mass="22123">MCRTKARTEARLTAHLRTFTACCGAAYAGSMSTPGPPLGAHTRAATIVMEASNEPGWGMFVWLAVTTDVRGAELCALRWDDVDFDLGALTVRSATGLRRVPLDAQTITLLRAYLAHCAAQAAILGIERHPAAYVFSTTPDGGTAPSPDEFAGRYTRMCAGLGWAADLDRPPHCPTTDLVAAGVDVRVFLWRLQRGLSRIQRRPRA</sequence>
<dbReference type="EMBL" id="HE804045">
    <property type="protein sequence ID" value="CCH32762.1"/>
    <property type="molecule type" value="Genomic_DNA"/>
</dbReference>
<organism evidence="2 3">
    <name type="scientific">Saccharothrix espanaensis (strain ATCC 51144 / DSM 44229 / JCM 9112 / NBRC 15066 / NRRL 15764)</name>
    <dbReference type="NCBI Taxonomy" id="1179773"/>
    <lineage>
        <taxon>Bacteria</taxon>
        <taxon>Bacillati</taxon>
        <taxon>Actinomycetota</taxon>
        <taxon>Actinomycetes</taxon>
        <taxon>Pseudonocardiales</taxon>
        <taxon>Pseudonocardiaceae</taxon>
        <taxon>Saccharothrix</taxon>
    </lineage>
</organism>
<evidence type="ECO:0008006" key="4">
    <source>
        <dbReference type="Google" id="ProtNLM"/>
    </source>
</evidence>
<evidence type="ECO:0000313" key="3">
    <source>
        <dbReference type="Proteomes" id="UP000006281"/>
    </source>
</evidence>
<name>K0K595_SACES</name>
<dbReference type="AlphaFoldDB" id="K0K595"/>
<dbReference type="PATRIC" id="fig|1179773.3.peg.5546"/>
<dbReference type="HOGENOM" id="CLU_1336724_0_0_11"/>
<dbReference type="SUPFAM" id="SSF56349">
    <property type="entry name" value="DNA breaking-rejoining enzymes"/>
    <property type="match status" value="1"/>
</dbReference>
<dbReference type="Proteomes" id="UP000006281">
    <property type="component" value="Chromosome"/>
</dbReference>
<gene>
    <name evidence="2" type="ordered locus">BN6_55030</name>
</gene>
<dbReference type="GO" id="GO:0015074">
    <property type="term" value="P:DNA integration"/>
    <property type="evidence" value="ECO:0007669"/>
    <property type="project" value="InterPro"/>
</dbReference>
<dbReference type="STRING" id="1179773.BN6_55030"/>
<reference evidence="2 3" key="1">
    <citation type="journal article" date="2012" name="BMC Genomics">
        <title>Complete genome sequence of Saccharothrix espanaensis DSM 44229T and comparison to the other completely sequenced Pseudonocardiaceae.</title>
        <authorList>
            <person name="Strobel T."/>
            <person name="Al-Dilaimi A."/>
            <person name="Blom J."/>
            <person name="Gessner A."/>
            <person name="Kalinowski J."/>
            <person name="Luzhetska M."/>
            <person name="Puhler A."/>
            <person name="Szczepanowski R."/>
            <person name="Bechthold A."/>
            <person name="Ruckert C."/>
        </authorList>
    </citation>
    <scope>NUCLEOTIDE SEQUENCE [LARGE SCALE GENOMIC DNA]</scope>
    <source>
        <strain evidence="3">ATCC 51144 / DSM 44229 / JCM 9112 / NBRC 15066 / NRRL 15764</strain>
    </source>
</reference>
<dbReference type="KEGG" id="sesp:BN6_55030"/>
<dbReference type="GO" id="GO:0003677">
    <property type="term" value="F:DNA binding"/>
    <property type="evidence" value="ECO:0007669"/>
    <property type="project" value="InterPro"/>
</dbReference>
<dbReference type="eggNOG" id="COG0582">
    <property type="taxonomic scope" value="Bacteria"/>
</dbReference>
<dbReference type="InterPro" id="IPR011010">
    <property type="entry name" value="DNA_brk_join_enz"/>
</dbReference>
<dbReference type="InterPro" id="IPR013762">
    <property type="entry name" value="Integrase-like_cat_sf"/>
</dbReference>
<dbReference type="Gene3D" id="1.10.443.10">
    <property type="entry name" value="Intergrase catalytic core"/>
    <property type="match status" value="1"/>
</dbReference>
<keyword evidence="1" id="KW-0233">DNA recombination</keyword>
<evidence type="ECO:0000256" key="1">
    <source>
        <dbReference type="ARBA" id="ARBA00023172"/>
    </source>
</evidence>
<keyword evidence="3" id="KW-1185">Reference proteome</keyword>
<evidence type="ECO:0000313" key="2">
    <source>
        <dbReference type="EMBL" id="CCH32762.1"/>
    </source>
</evidence>
<proteinExistence type="predicted"/>
<dbReference type="GO" id="GO:0006310">
    <property type="term" value="P:DNA recombination"/>
    <property type="evidence" value="ECO:0007669"/>
    <property type="project" value="UniProtKB-KW"/>
</dbReference>
<dbReference type="CDD" id="cd00397">
    <property type="entry name" value="DNA_BRE_C"/>
    <property type="match status" value="1"/>
</dbReference>
<protein>
    <recommendedName>
        <fullName evidence="4">Tyr recombinase domain-containing protein</fullName>
    </recommendedName>
</protein>
<accession>K0K595</accession>